<dbReference type="CDD" id="cd00419">
    <property type="entry name" value="Ferrochelatase_C"/>
    <property type="match status" value="1"/>
</dbReference>
<dbReference type="GO" id="GO:0046872">
    <property type="term" value="F:metal ion binding"/>
    <property type="evidence" value="ECO:0007669"/>
    <property type="project" value="UniProtKB-KW"/>
</dbReference>
<dbReference type="GO" id="GO:0005737">
    <property type="term" value="C:cytoplasm"/>
    <property type="evidence" value="ECO:0007669"/>
    <property type="project" value="UniProtKB-SubCell"/>
</dbReference>
<evidence type="ECO:0000256" key="8">
    <source>
        <dbReference type="ARBA" id="ARBA00024536"/>
    </source>
</evidence>
<dbReference type="CDD" id="cd03411">
    <property type="entry name" value="Ferrochelatase_N"/>
    <property type="match status" value="1"/>
</dbReference>
<evidence type="ECO:0000256" key="3">
    <source>
        <dbReference type="ARBA" id="ARBA00022723"/>
    </source>
</evidence>
<dbReference type="InterPro" id="IPR033659">
    <property type="entry name" value="Ferrochelatase_N"/>
</dbReference>
<accession>A0A6I4TZ03</accession>
<comment type="caution">
    <text evidence="11">The sequence shown here is derived from an EMBL/GenBank/DDBJ whole genome shotgun (WGS) entry which is preliminary data.</text>
</comment>
<dbReference type="Proteomes" id="UP000469430">
    <property type="component" value="Unassembled WGS sequence"/>
</dbReference>
<evidence type="ECO:0000256" key="2">
    <source>
        <dbReference type="ARBA" id="ARBA00022490"/>
    </source>
</evidence>
<keyword evidence="2 9" id="KW-0963">Cytoplasm</keyword>
<dbReference type="Gene3D" id="3.40.50.1400">
    <property type="match status" value="2"/>
</dbReference>
<proteinExistence type="inferred from homology"/>
<feature type="binding site" evidence="9">
    <location>
        <position position="290"/>
    </location>
    <ligand>
        <name>Fe(2+)</name>
        <dbReference type="ChEBI" id="CHEBI:29033"/>
    </ligand>
</feature>
<dbReference type="EMBL" id="WTYJ01000003">
    <property type="protein sequence ID" value="MXP00292.1"/>
    <property type="molecule type" value="Genomic_DNA"/>
</dbReference>
<reference evidence="11 12" key="1">
    <citation type="submission" date="2019-12" db="EMBL/GenBank/DDBJ databases">
        <title>Genomic-based taxomic classification of the family Erythrobacteraceae.</title>
        <authorList>
            <person name="Xu L."/>
        </authorList>
    </citation>
    <scope>NUCLEOTIDE SEQUENCE [LARGE SCALE GENOMIC DNA]</scope>
    <source>
        <strain evidence="11 12">S36</strain>
    </source>
</reference>
<dbReference type="PANTHER" id="PTHR11108">
    <property type="entry name" value="FERROCHELATASE"/>
    <property type="match status" value="1"/>
</dbReference>
<comment type="catalytic activity">
    <reaction evidence="9 10">
        <text>heme b + 2 H(+) = protoporphyrin IX + Fe(2+)</text>
        <dbReference type="Rhea" id="RHEA:22584"/>
        <dbReference type="ChEBI" id="CHEBI:15378"/>
        <dbReference type="ChEBI" id="CHEBI:29033"/>
        <dbReference type="ChEBI" id="CHEBI:57306"/>
        <dbReference type="ChEBI" id="CHEBI:60344"/>
        <dbReference type="EC" id="4.98.1.1"/>
    </reaction>
</comment>
<comment type="catalytic activity">
    <reaction evidence="8">
        <text>Fe-coproporphyrin III + 2 H(+) = coproporphyrin III + Fe(2+)</text>
        <dbReference type="Rhea" id="RHEA:49572"/>
        <dbReference type="ChEBI" id="CHEBI:15378"/>
        <dbReference type="ChEBI" id="CHEBI:29033"/>
        <dbReference type="ChEBI" id="CHEBI:68438"/>
        <dbReference type="ChEBI" id="CHEBI:131725"/>
        <dbReference type="EC" id="4.99.1.9"/>
    </reaction>
    <physiologicalReaction direction="right-to-left" evidence="8">
        <dbReference type="Rhea" id="RHEA:49574"/>
    </physiologicalReaction>
</comment>
<evidence type="ECO:0000256" key="10">
    <source>
        <dbReference type="RuleBase" id="RU000607"/>
    </source>
</evidence>
<dbReference type="InterPro" id="IPR033644">
    <property type="entry name" value="Ferrochelatase_C"/>
</dbReference>
<dbReference type="PANTHER" id="PTHR11108:SF1">
    <property type="entry name" value="FERROCHELATASE, MITOCHONDRIAL"/>
    <property type="match status" value="1"/>
</dbReference>
<keyword evidence="6 9" id="KW-0456">Lyase</keyword>
<organism evidence="11 12">
    <name type="scientific">Croceibacterium xixiisoli</name>
    <dbReference type="NCBI Taxonomy" id="1476466"/>
    <lineage>
        <taxon>Bacteria</taxon>
        <taxon>Pseudomonadati</taxon>
        <taxon>Pseudomonadota</taxon>
        <taxon>Alphaproteobacteria</taxon>
        <taxon>Sphingomonadales</taxon>
        <taxon>Erythrobacteraceae</taxon>
        <taxon>Croceibacterium</taxon>
    </lineage>
</organism>
<keyword evidence="5 9" id="KW-0350">Heme biosynthesis</keyword>
<keyword evidence="4 9" id="KW-0408">Iron</keyword>
<protein>
    <recommendedName>
        <fullName evidence="9 10">Ferrochelatase</fullName>
        <ecNumber evidence="9 10">4.98.1.1</ecNumber>
    </recommendedName>
    <alternativeName>
        <fullName evidence="9">Heme synthase</fullName>
    </alternativeName>
    <alternativeName>
        <fullName evidence="9">Protoheme ferro-lyase</fullName>
    </alternativeName>
</protein>
<evidence type="ECO:0000256" key="6">
    <source>
        <dbReference type="ARBA" id="ARBA00023239"/>
    </source>
</evidence>
<gene>
    <name evidence="9" type="primary">hemH</name>
    <name evidence="11" type="ORF">GRI97_14960</name>
</gene>
<name>A0A6I4TZ03_9SPHN</name>
<dbReference type="InterPro" id="IPR001015">
    <property type="entry name" value="Ferrochelatase"/>
</dbReference>
<dbReference type="UniPathway" id="UPA00252">
    <property type="reaction ID" value="UER00325"/>
</dbReference>
<dbReference type="GO" id="GO:0004325">
    <property type="term" value="F:ferrochelatase activity"/>
    <property type="evidence" value="ECO:0007669"/>
    <property type="project" value="UniProtKB-UniRule"/>
</dbReference>
<dbReference type="PROSITE" id="PS00534">
    <property type="entry name" value="FERROCHELATASE"/>
    <property type="match status" value="1"/>
</dbReference>
<keyword evidence="3 9" id="KW-0479">Metal-binding</keyword>
<dbReference type="NCBIfam" id="TIGR00109">
    <property type="entry name" value="hemH"/>
    <property type="match status" value="1"/>
</dbReference>
<comment type="function">
    <text evidence="9 10">Catalyzes the ferrous insertion into protoporphyrin IX.</text>
</comment>
<keyword evidence="7 9" id="KW-0627">Porphyrin biosynthesis</keyword>
<evidence type="ECO:0000256" key="9">
    <source>
        <dbReference type="HAMAP-Rule" id="MF_00323"/>
    </source>
</evidence>
<dbReference type="HAMAP" id="MF_00323">
    <property type="entry name" value="Ferrochelatase"/>
    <property type="match status" value="1"/>
</dbReference>
<evidence type="ECO:0000256" key="1">
    <source>
        <dbReference type="ARBA" id="ARBA00007718"/>
    </source>
</evidence>
<dbReference type="OrthoDB" id="9809741at2"/>
<dbReference type="Pfam" id="PF00762">
    <property type="entry name" value="Ferrochelatase"/>
    <property type="match status" value="1"/>
</dbReference>
<dbReference type="GO" id="GO:0006783">
    <property type="term" value="P:heme biosynthetic process"/>
    <property type="evidence" value="ECO:0007669"/>
    <property type="project" value="UniProtKB-UniRule"/>
</dbReference>
<comment type="pathway">
    <text evidence="9 10">Porphyrin-containing compound metabolism; protoheme biosynthesis; protoheme from protoporphyrin-IX: step 1/1.</text>
</comment>
<dbReference type="SUPFAM" id="SSF53800">
    <property type="entry name" value="Chelatase"/>
    <property type="match status" value="1"/>
</dbReference>
<dbReference type="AlphaFoldDB" id="A0A6I4TZ03"/>
<evidence type="ECO:0000256" key="7">
    <source>
        <dbReference type="ARBA" id="ARBA00023244"/>
    </source>
</evidence>
<evidence type="ECO:0000313" key="12">
    <source>
        <dbReference type="Proteomes" id="UP000469430"/>
    </source>
</evidence>
<feature type="binding site" evidence="9">
    <location>
        <position position="209"/>
    </location>
    <ligand>
        <name>Fe(2+)</name>
        <dbReference type="ChEBI" id="CHEBI:29033"/>
    </ligand>
</feature>
<keyword evidence="12" id="KW-1185">Reference proteome</keyword>
<evidence type="ECO:0000256" key="4">
    <source>
        <dbReference type="ARBA" id="ARBA00023004"/>
    </source>
</evidence>
<dbReference type="EC" id="4.98.1.1" evidence="9 10"/>
<sequence length="340" mass="37244">MNAAMMQTSDHSQPANRGIGVLLVNLGTPDAPTPAAVRRYLGEFLSDPRVIEIPQIAWQPILRGIILNTRPKKSAHAYEQVWTDQGSPLAAITAGQAELLQQRLGDAVQVEWAMRYGRPAIADVLQRMMDAGCHRILLAPLYPQYCGATTATVVDKVGEKLGAMRWQPTLRQLPPYYDDPAYIAALAADLGRQIDALDFDPEVLLLSFHGMPERTARLGDPYHSQCLETARLLETALARPGLRLRTTFQSRFGRAKWLEPATDVVLGEEAKQGTRRLAIAAPGFSADCLETLEELAIRGKEQFEEAGGTQFAALACLNTGDAGMAMLETLVRRELAGWIG</sequence>
<comment type="subcellular location">
    <subcellularLocation>
        <location evidence="9 10">Cytoplasm</location>
    </subcellularLocation>
</comment>
<dbReference type="InterPro" id="IPR019772">
    <property type="entry name" value="Ferrochelatase_AS"/>
</dbReference>
<comment type="similarity">
    <text evidence="1 9 10">Belongs to the ferrochelatase family.</text>
</comment>
<evidence type="ECO:0000256" key="5">
    <source>
        <dbReference type="ARBA" id="ARBA00023133"/>
    </source>
</evidence>
<dbReference type="FunFam" id="3.40.50.1400:FF:000002">
    <property type="entry name" value="Ferrochelatase"/>
    <property type="match status" value="1"/>
</dbReference>
<evidence type="ECO:0000313" key="11">
    <source>
        <dbReference type="EMBL" id="MXP00292.1"/>
    </source>
</evidence>